<evidence type="ECO:0000256" key="4">
    <source>
        <dbReference type="ARBA" id="ARBA00022723"/>
    </source>
</evidence>
<dbReference type="Pfam" id="PF16199">
    <property type="entry name" value="Radical_SAM_C"/>
    <property type="match status" value="1"/>
</dbReference>
<proteinExistence type="predicted"/>
<dbReference type="SFLD" id="SFLDS00029">
    <property type="entry name" value="Radical_SAM"/>
    <property type="match status" value="1"/>
</dbReference>
<dbReference type="InterPro" id="IPR007197">
    <property type="entry name" value="rSAM"/>
</dbReference>
<dbReference type="GO" id="GO:0002926">
    <property type="term" value="P:tRNA wobble base 5-methoxycarbonylmethyl-2-thiouridinylation"/>
    <property type="evidence" value="ECO:0007669"/>
    <property type="project" value="TreeGrafter"/>
</dbReference>
<sequence>VLSVNRTTTKYNSIFVKKRSQLVIPVFIPHEGCPYRCAFCNQSKITGTHVRSDQEIVHEAIRTYLDALDSNNLPEKREVAFYGGSFTGLTVERQSNLFDAVIPWIKTGHIDSIRVSTHSLLVDDINISFLKDNFVQVVELGIQSTNNDVLSAVGRPCGFTTVQGAVKSIRKRNLTLGLQLMPGLPKDDESTFLQSVKDVIGLRPDFVRIYPTLVIRNTTLFKMYNTGEYLPWSLDRMLQLVKAAMIEFEKADIPVIRVGLHSDPSMLENLVDGPYHPSFRYLVDSLIARDKMVSMIERLKNIPPDLTFKVPSNKVSLYLGHKKSNIHAIKKIFGINNIFLQQTGNHEDLKLVA</sequence>
<dbReference type="PANTHER" id="PTHR11135:SF0">
    <property type="entry name" value="ELONGATOR COMPLEX PROTEIN 3"/>
    <property type="match status" value="1"/>
</dbReference>
<dbReference type="GO" id="GO:0005737">
    <property type="term" value="C:cytoplasm"/>
    <property type="evidence" value="ECO:0007669"/>
    <property type="project" value="TreeGrafter"/>
</dbReference>
<evidence type="ECO:0000256" key="6">
    <source>
        <dbReference type="ARBA" id="ARBA00023014"/>
    </source>
</evidence>
<dbReference type="SFLD" id="SFLDG01082">
    <property type="entry name" value="B12-binding_domain_containing"/>
    <property type="match status" value="1"/>
</dbReference>
<dbReference type="Gene3D" id="3.80.30.20">
    <property type="entry name" value="tm_1862 like domain"/>
    <property type="match status" value="1"/>
</dbReference>
<evidence type="ECO:0000313" key="8">
    <source>
        <dbReference type="EMBL" id="SVA54591.1"/>
    </source>
</evidence>
<keyword evidence="5" id="KW-0408">Iron</keyword>
<dbReference type="PROSITE" id="PS51918">
    <property type="entry name" value="RADICAL_SAM"/>
    <property type="match status" value="1"/>
</dbReference>
<accession>A0A381WQM4</accession>
<evidence type="ECO:0000256" key="1">
    <source>
        <dbReference type="ARBA" id="ARBA00001966"/>
    </source>
</evidence>
<keyword evidence="3" id="KW-0949">S-adenosyl-L-methionine</keyword>
<dbReference type="InterPro" id="IPR058240">
    <property type="entry name" value="rSAM_sf"/>
</dbReference>
<name>A0A381WQM4_9ZZZZ</name>
<comment type="cofactor">
    <cofactor evidence="1">
        <name>[4Fe-4S] cluster</name>
        <dbReference type="ChEBI" id="CHEBI:49883"/>
    </cofactor>
</comment>
<dbReference type="GO" id="GO:0003824">
    <property type="term" value="F:catalytic activity"/>
    <property type="evidence" value="ECO:0007669"/>
    <property type="project" value="InterPro"/>
</dbReference>
<dbReference type="CDD" id="cd01335">
    <property type="entry name" value="Radical_SAM"/>
    <property type="match status" value="1"/>
</dbReference>
<organism evidence="8">
    <name type="scientific">marine metagenome</name>
    <dbReference type="NCBI Taxonomy" id="408172"/>
    <lineage>
        <taxon>unclassified sequences</taxon>
        <taxon>metagenomes</taxon>
        <taxon>ecological metagenomes</taxon>
    </lineage>
</organism>
<evidence type="ECO:0000256" key="2">
    <source>
        <dbReference type="ARBA" id="ARBA00022485"/>
    </source>
</evidence>
<evidence type="ECO:0000259" key="7">
    <source>
        <dbReference type="PROSITE" id="PS51918"/>
    </source>
</evidence>
<evidence type="ECO:0000256" key="5">
    <source>
        <dbReference type="ARBA" id="ARBA00023004"/>
    </source>
</evidence>
<dbReference type="SFLD" id="SFLDG01086">
    <property type="entry name" value="elongater_protein-like"/>
    <property type="match status" value="1"/>
</dbReference>
<feature type="non-terminal residue" evidence="8">
    <location>
        <position position="1"/>
    </location>
</feature>
<dbReference type="InterPro" id="IPR023404">
    <property type="entry name" value="rSAM_horseshoe"/>
</dbReference>
<dbReference type="InterPro" id="IPR006638">
    <property type="entry name" value="Elp3/MiaA/NifB-like_rSAM"/>
</dbReference>
<evidence type="ECO:0000256" key="3">
    <source>
        <dbReference type="ARBA" id="ARBA00022691"/>
    </source>
</evidence>
<dbReference type="InterPro" id="IPR039661">
    <property type="entry name" value="ELP3"/>
</dbReference>
<protein>
    <recommendedName>
        <fullName evidence="7">Radical SAM core domain-containing protein</fullName>
    </recommendedName>
</protein>
<keyword evidence="4" id="KW-0479">Metal-binding</keyword>
<keyword evidence="6" id="KW-0411">Iron-sulfur</keyword>
<dbReference type="SUPFAM" id="SSF102114">
    <property type="entry name" value="Radical SAM enzymes"/>
    <property type="match status" value="1"/>
</dbReference>
<dbReference type="SMART" id="SM00729">
    <property type="entry name" value="Elp3"/>
    <property type="match status" value="1"/>
</dbReference>
<gene>
    <name evidence="8" type="ORF">METZ01_LOCUS107445</name>
</gene>
<keyword evidence="2" id="KW-0004">4Fe-4S</keyword>
<feature type="domain" description="Radical SAM core" evidence="7">
    <location>
        <begin position="16"/>
        <end position="257"/>
    </location>
</feature>
<dbReference type="Pfam" id="PF04055">
    <property type="entry name" value="Radical_SAM"/>
    <property type="match status" value="1"/>
</dbReference>
<dbReference type="GO" id="GO:0046872">
    <property type="term" value="F:metal ion binding"/>
    <property type="evidence" value="ECO:0007669"/>
    <property type="project" value="UniProtKB-KW"/>
</dbReference>
<dbReference type="AlphaFoldDB" id="A0A381WQM4"/>
<dbReference type="InterPro" id="IPR032432">
    <property type="entry name" value="Radical_SAM_C"/>
</dbReference>
<dbReference type="GO" id="GO:0051539">
    <property type="term" value="F:4 iron, 4 sulfur cluster binding"/>
    <property type="evidence" value="ECO:0007669"/>
    <property type="project" value="UniProtKB-KW"/>
</dbReference>
<dbReference type="PANTHER" id="PTHR11135">
    <property type="entry name" value="HISTONE ACETYLTRANSFERASE-RELATED"/>
    <property type="match status" value="1"/>
</dbReference>
<dbReference type="EMBL" id="UINC01012508">
    <property type="protein sequence ID" value="SVA54591.1"/>
    <property type="molecule type" value="Genomic_DNA"/>
</dbReference>
<reference evidence="8" key="1">
    <citation type="submission" date="2018-05" db="EMBL/GenBank/DDBJ databases">
        <authorList>
            <person name="Lanie J.A."/>
            <person name="Ng W.-L."/>
            <person name="Kazmierczak K.M."/>
            <person name="Andrzejewski T.M."/>
            <person name="Davidsen T.M."/>
            <person name="Wayne K.J."/>
            <person name="Tettelin H."/>
            <person name="Glass J.I."/>
            <person name="Rusch D."/>
            <person name="Podicherti R."/>
            <person name="Tsui H.-C.T."/>
            <person name="Winkler M.E."/>
        </authorList>
    </citation>
    <scope>NUCLEOTIDE SEQUENCE</scope>
</reference>